<dbReference type="Gene3D" id="3.40.50.1820">
    <property type="entry name" value="alpha/beta hydrolase"/>
    <property type="match status" value="1"/>
</dbReference>
<evidence type="ECO:0000259" key="1">
    <source>
        <dbReference type="Pfam" id="PF12697"/>
    </source>
</evidence>
<dbReference type="EMBL" id="JAUSVP010000001">
    <property type="protein sequence ID" value="MDQ0446077.1"/>
    <property type="molecule type" value="Genomic_DNA"/>
</dbReference>
<evidence type="ECO:0000313" key="2">
    <source>
        <dbReference type="EMBL" id="MDQ0446077.1"/>
    </source>
</evidence>
<dbReference type="InterPro" id="IPR029058">
    <property type="entry name" value="AB_hydrolase_fold"/>
</dbReference>
<dbReference type="InterPro" id="IPR000073">
    <property type="entry name" value="AB_hydrolase_1"/>
</dbReference>
<proteinExistence type="predicted"/>
<dbReference type="PANTHER" id="PTHR43689">
    <property type="entry name" value="HYDROLASE"/>
    <property type="match status" value="1"/>
</dbReference>
<name>A0ABU0HUR6_9HYPH</name>
<feature type="domain" description="AB hydrolase-1" evidence="1">
    <location>
        <begin position="32"/>
        <end position="249"/>
    </location>
</feature>
<gene>
    <name evidence="2" type="ORF">QO012_000555</name>
</gene>
<comment type="caution">
    <text evidence="2">The sequence shown here is derived from an EMBL/GenBank/DDBJ whole genome shotgun (WGS) entry which is preliminary data.</text>
</comment>
<sequence>MARLQSSGFFDLGDGRLEYHFVGRQPAAAPTLVLLHEGLGSAMQWGALPETLARTTGCGVLAVSRQGYGASSPVSLPRPADYLEHEARAVLPRILDAAEVGSGVLIGHSDGASIAALALAEGEARLRGGVLIAPHFFVEEVTLSAIRRTRAAYERGLLRTRLGRWHADVEGAFRGWNDAWLDPGRRGWTIEAALTRLTVPVTLIQGTEDAYGTRAQIVAARRSCPPGLLTVRELPNVGHEPHREAFADTVAIIAAFVRRVLEDEGAGEPHRPDGAPMGE</sequence>
<dbReference type="Pfam" id="PF12697">
    <property type="entry name" value="Abhydrolase_6"/>
    <property type="match status" value="1"/>
</dbReference>
<evidence type="ECO:0000313" key="3">
    <source>
        <dbReference type="Proteomes" id="UP001231124"/>
    </source>
</evidence>
<keyword evidence="3" id="KW-1185">Reference proteome</keyword>
<dbReference type="RefSeq" id="WP_238203450.1">
    <property type="nucleotide sequence ID" value="NZ_BPQE01000013.1"/>
</dbReference>
<dbReference type="PANTHER" id="PTHR43689:SF8">
    <property type="entry name" value="ALPHA_BETA-HYDROLASES SUPERFAMILY PROTEIN"/>
    <property type="match status" value="1"/>
</dbReference>
<accession>A0ABU0HUR6</accession>
<dbReference type="SUPFAM" id="SSF53474">
    <property type="entry name" value="alpha/beta-Hydrolases"/>
    <property type="match status" value="1"/>
</dbReference>
<organism evidence="2 3">
    <name type="scientific">Methylobacterium aerolatum</name>
    <dbReference type="NCBI Taxonomy" id="418708"/>
    <lineage>
        <taxon>Bacteria</taxon>
        <taxon>Pseudomonadati</taxon>
        <taxon>Pseudomonadota</taxon>
        <taxon>Alphaproteobacteria</taxon>
        <taxon>Hyphomicrobiales</taxon>
        <taxon>Methylobacteriaceae</taxon>
        <taxon>Methylobacterium</taxon>
    </lineage>
</organism>
<reference evidence="2 3" key="1">
    <citation type="submission" date="2023-07" db="EMBL/GenBank/DDBJ databases">
        <title>Genomic Encyclopedia of Type Strains, Phase IV (KMG-IV): sequencing the most valuable type-strain genomes for metagenomic binning, comparative biology and taxonomic classification.</title>
        <authorList>
            <person name="Goeker M."/>
        </authorList>
    </citation>
    <scope>NUCLEOTIDE SEQUENCE [LARGE SCALE GENOMIC DNA]</scope>
    <source>
        <strain evidence="2 3">DSM 19013</strain>
    </source>
</reference>
<dbReference type="Proteomes" id="UP001231124">
    <property type="component" value="Unassembled WGS sequence"/>
</dbReference>
<protein>
    <submittedName>
        <fullName evidence="2">Pimeloyl-ACP methyl ester carboxylesterase</fullName>
    </submittedName>
</protein>